<evidence type="ECO:0000259" key="13">
    <source>
        <dbReference type="PROSITE" id="PS51098"/>
    </source>
</evidence>
<feature type="domain" description="PTS EIIC type-1" evidence="14">
    <location>
        <begin position="2"/>
        <end position="380"/>
    </location>
</feature>
<evidence type="ECO:0000256" key="3">
    <source>
        <dbReference type="ARBA" id="ARBA00022475"/>
    </source>
</evidence>
<evidence type="ECO:0000313" key="16">
    <source>
        <dbReference type="Proteomes" id="UP000009073"/>
    </source>
</evidence>
<keyword evidence="3" id="KW-1003">Cell membrane</keyword>
<dbReference type="KEGG" id="tau:Tola_1036"/>
<dbReference type="CDD" id="cd00212">
    <property type="entry name" value="PTS_IIB_glc"/>
    <property type="match status" value="1"/>
</dbReference>
<dbReference type="eggNOG" id="COG1263">
    <property type="taxonomic scope" value="Bacteria"/>
</dbReference>
<dbReference type="NCBIfam" id="TIGR00826">
    <property type="entry name" value="EIIB_glc"/>
    <property type="match status" value="1"/>
</dbReference>
<gene>
    <name evidence="15" type="ordered locus">Tola_1036</name>
</gene>
<keyword evidence="8" id="KW-0418">Kinase</keyword>
<feature type="transmembrane region" description="Helical" evidence="12">
    <location>
        <begin position="108"/>
        <end position="127"/>
    </location>
</feature>
<keyword evidence="5" id="KW-0808">Transferase</keyword>
<dbReference type="RefSeq" id="WP_012729262.1">
    <property type="nucleotide sequence ID" value="NC_012691.1"/>
</dbReference>
<dbReference type="InterPro" id="IPR036878">
    <property type="entry name" value="Glu_permease_IIB"/>
</dbReference>
<evidence type="ECO:0000256" key="12">
    <source>
        <dbReference type="SAM" id="Phobius"/>
    </source>
</evidence>
<evidence type="ECO:0000313" key="15">
    <source>
        <dbReference type="EMBL" id="ACQ92663.1"/>
    </source>
</evidence>
<keyword evidence="10 12" id="KW-0472">Membrane</keyword>
<dbReference type="PANTHER" id="PTHR30009">
    <property type="entry name" value="CYTOCHROME C-TYPE SYNTHESIS PROTEIN AND PTS TRANSMEMBRANE COMPONENT"/>
    <property type="match status" value="1"/>
</dbReference>
<dbReference type="AlphaFoldDB" id="C4LCU9"/>
<feature type="transmembrane region" description="Helical" evidence="12">
    <location>
        <begin position="15"/>
        <end position="41"/>
    </location>
</feature>
<proteinExistence type="predicted"/>
<keyword evidence="9 12" id="KW-1133">Transmembrane helix</keyword>
<comment type="subcellular location">
    <subcellularLocation>
        <location evidence="1">Cell membrane</location>
        <topology evidence="1">Multi-pass membrane protein</topology>
    </subcellularLocation>
</comment>
<evidence type="ECO:0000256" key="11">
    <source>
        <dbReference type="PROSITE-ProRule" id="PRU00421"/>
    </source>
</evidence>
<feature type="transmembrane region" description="Helical" evidence="12">
    <location>
        <begin position="272"/>
        <end position="289"/>
    </location>
</feature>
<dbReference type="InterPro" id="IPR003352">
    <property type="entry name" value="PTS_EIIC"/>
</dbReference>
<dbReference type="InterPro" id="IPR013013">
    <property type="entry name" value="PTS_EIIC_1"/>
</dbReference>
<reference evidence="15 16" key="2">
    <citation type="journal article" date="2011" name="Stand. Genomic Sci.">
        <title>Complete genome sequence of Tolumonas auensis type strain (TA 4).</title>
        <authorList>
            <person name="Chertkov O."/>
            <person name="Copeland A."/>
            <person name="Lucas S."/>
            <person name="Lapidus A."/>
            <person name="Berry K.W."/>
            <person name="Detter J.C."/>
            <person name="Del Rio T.G."/>
            <person name="Hammon N."/>
            <person name="Dalin E."/>
            <person name="Tice H."/>
            <person name="Pitluck S."/>
            <person name="Richardson P."/>
            <person name="Bruce D."/>
            <person name="Goodwin L."/>
            <person name="Han C."/>
            <person name="Tapia R."/>
            <person name="Saunders E."/>
            <person name="Schmutz J."/>
            <person name="Brettin T."/>
            <person name="Larimer F."/>
            <person name="Land M."/>
            <person name="Hauser L."/>
            <person name="Spring S."/>
            <person name="Rohde M."/>
            <person name="Kyrpides N.C."/>
            <person name="Ivanova N."/>
            <person name="Goker M."/>
            <person name="Beller H.R."/>
            <person name="Klenk H.P."/>
            <person name="Woyke T."/>
        </authorList>
    </citation>
    <scope>NUCLEOTIDE SEQUENCE [LARGE SCALE GENOMIC DNA]</scope>
    <source>
        <strain evidence="16">DSM 9187 / TA4</strain>
    </source>
</reference>
<dbReference type="Pfam" id="PF02378">
    <property type="entry name" value="PTS_EIIC"/>
    <property type="match status" value="1"/>
</dbReference>
<dbReference type="InterPro" id="IPR001996">
    <property type="entry name" value="PTS_IIB_1"/>
</dbReference>
<keyword evidence="16" id="KW-1185">Reference proteome</keyword>
<dbReference type="HOGENOM" id="CLU_012312_1_0_6"/>
<feature type="transmembrane region" description="Helical" evidence="12">
    <location>
        <begin position="53"/>
        <end position="70"/>
    </location>
</feature>
<dbReference type="GO" id="GO:0016301">
    <property type="term" value="F:kinase activity"/>
    <property type="evidence" value="ECO:0007669"/>
    <property type="project" value="UniProtKB-KW"/>
</dbReference>
<keyword evidence="4" id="KW-0762">Sugar transport</keyword>
<sequence>MKTLFPHLQRFGKSLVVPLCAMPFAALLMFISHLSVTWFPLQQLAVLTHSAELILSLIPLFVSVGIAMEYTHNDPIGIICGIFSYFLFSQTTELFISLGSLNAATPHPGILCGLFSGFITAWMFNAFKDFSLPEYLGFFAGKRFVPVATGFVTVVAALMFSFVWPALQHLTKAITEQLIYDHSAIAFGVYGLVERALIPFGLHHIWNAPFMMQLGEFTTADGITVHGEIARYMAGDPTAGHLAGGYLFKMFGLPGAAIAIWRTAAPQQRKRVGAAMGIAAVTAFVSGITEPIEFAFLFAAPILYAVHALLAGSGYVVMELLGVHHSTSFSQGLFDYLVLFPQSTRAGLIPVVGILYSLIYFSVFRVLIVALDLKTPGRSETSAATKPEINEDELAPQLISAFGGQDNIVHLNACITRLRITVKDPQLVDKERLKQLGANGVVIAGAGVQAIFGTKSDRLKTQMGLLMA</sequence>
<feature type="transmembrane region" description="Helical" evidence="12">
    <location>
        <begin position="147"/>
        <end position="167"/>
    </location>
</feature>
<evidence type="ECO:0000256" key="10">
    <source>
        <dbReference type="ARBA" id="ARBA00023136"/>
    </source>
</evidence>
<evidence type="ECO:0000256" key="6">
    <source>
        <dbReference type="ARBA" id="ARBA00022683"/>
    </source>
</evidence>
<reference evidence="16" key="1">
    <citation type="submission" date="2009-05" db="EMBL/GenBank/DDBJ databases">
        <title>Complete sequence of Tolumonas auensis DSM 9187.</title>
        <authorList>
            <consortium name="US DOE Joint Genome Institute"/>
            <person name="Lucas S."/>
            <person name="Copeland A."/>
            <person name="Lapidus A."/>
            <person name="Glavina del Rio T."/>
            <person name="Tice H."/>
            <person name="Bruce D."/>
            <person name="Goodwin L."/>
            <person name="Pitluck S."/>
            <person name="Chertkov O."/>
            <person name="Brettin T."/>
            <person name="Detter J.C."/>
            <person name="Han C."/>
            <person name="Larimer F."/>
            <person name="Land M."/>
            <person name="Hauser L."/>
            <person name="Kyrpides N."/>
            <person name="Mikhailova N."/>
            <person name="Spring S."/>
            <person name="Beller H."/>
        </authorList>
    </citation>
    <scope>NUCLEOTIDE SEQUENCE [LARGE SCALE GENOMIC DNA]</scope>
    <source>
        <strain evidence="16">DSM 9187 / TA4</strain>
    </source>
</reference>
<keyword evidence="7 12" id="KW-0812">Transmembrane</keyword>
<dbReference type="EMBL" id="CP001616">
    <property type="protein sequence ID" value="ACQ92663.1"/>
    <property type="molecule type" value="Genomic_DNA"/>
</dbReference>
<organism evidence="15 16">
    <name type="scientific">Tolumonas auensis (strain DSM 9187 / NBRC 110442 / TA 4)</name>
    <dbReference type="NCBI Taxonomy" id="595494"/>
    <lineage>
        <taxon>Bacteria</taxon>
        <taxon>Pseudomonadati</taxon>
        <taxon>Pseudomonadota</taxon>
        <taxon>Gammaproteobacteria</taxon>
        <taxon>Aeromonadales</taxon>
        <taxon>Aeromonadaceae</taxon>
        <taxon>Tolumonas</taxon>
    </lineage>
</organism>
<feature type="transmembrane region" description="Helical" evidence="12">
    <location>
        <begin position="348"/>
        <end position="371"/>
    </location>
</feature>
<evidence type="ECO:0000256" key="2">
    <source>
        <dbReference type="ARBA" id="ARBA00022448"/>
    </source>
</evidence>
<dbReference type="GO" id="GO:0005886">
    <property type="term" value="C:plasma membrane"/>
    <property type="evidence" value="ECO:0007669"/>
    <property type="project" value="UniProtKB-SubCell"/>
</dbReference>
<evidence type="ECO:0000256" key="1">
    <source>
        <dbReference type="ARBA" id="ARBA00004651"/>
    </source>
</evidence>
<dbReference type="FunFam" id="3.30.1360.60:FF:000001">
    <property type="entry name" value="PTS system glucose-specific IIBC component PtsG"/>
    <property type="match status" value="1"/>
</dbReference>
<feature type="active site" description="Phosphocysteine intermediate; for EIIB activity" evidence="11">
    <location>
        <position position="414"/>
    </location>
</feature>
<evidence type="ECO:0000256" key="4">
    <source>
        <dbReference type="ARBA" id="ARBA00022597"/>
    </source>
</evidence>
<dbReference type="SUPFAM" id="SSF55604">
    <property type="entry name" value="Glucose permease domain IIB"/>
    <property type="match status" value="1"/>
</dbReference>
<dbReference type="GO" id="GO:1904659">
    <property type="term" value="P:D-glucose transmembrane transport"/>
    <property type="evidence" value="ECO:0007669"/>
    <property type="project" value="TreeGrafter"/>
</dbReference>
<dbReference type="Proteomes" id="UP000009073">
    <property type="component" value="Chromosome"/>
</dbReference>
<name>C4LCU9_TOLAT</name>
<dbReference type="OrthoDB" id="7571469at2"/>
<dbReference type="Pfam" id="PF00367">
    <property type="entry name" value="PTS_EIIB"/>
    <property type="match status" value="1"/>
</dbReference>
<accession>C4LCU9</accession>
<dbReference type="GO" id="GO:0090564">
    <property type="term" value="F:protein-phosphocysteine-glucose phosphotransferase system transporter activity"/>
    <property type="evidence" value="ECO:0007669"/>
    <property type="project" value="TreeGrafter"/>
</dbReference>
<dbReference type="InterPro" id="IPR018113">
    <property type="entry name" value="PTrfase_EIIB_Cys"/>
</dbReference>
<dbReference type="eggNOG" id="COG1264">
    <property type="taxonomic scope" value="Bacteria"/>
</dbReference>
<dbReference type="PANTHER" id="PTHR30009:SF20">
    <property type="entry name" value="PTS SYSTEM GLUCOSE-SPECIFIC EIICB COMPONENT-RELATED"/>
    <property type="match status" value="1"/>
</dbReference>
<feature type="transmembrane region" description="Helical" evidence="12">
    <location>
        <begin position="295"/>
        <end position="318"/>
    </location>
</feature>
<protein>
    <submittedName>
        <fullName evidence="15">PTS system, glucose-like IIB subunint</fullName>
    </submittedName>
</protein>
<dbReference type="GO" id="GO:0009401">
    <property type="term" value="P:phosphoenolpyruvate-dependent sugar phosphotransferase system"/>
    <property type="evidence" value="ECO:0007669"/>
    <property type="project" value="UniProtKB-KW"/>
</dbReference>
<evidence type="ECO:0000259" key="14">
    <source>
        <dbReference type="PROSITE" id="PS51103"/>
    </source>
</evidence>
<feature type="transmembrane region" description="Helical" evidence="12">
    <location>
        <begin position="246"/>
        <end position="265"/>
    </location>
</feature>
<dbReference type="Gene3D" id="3.30.1360.60">
    <property type="entry name" value="Glucose permease domain IIB"/>
    <property type="match status" value="1"/>
</dbReference>
<evidence type="ECO:0000256" key="5">
    <source>
        <dbReference type="ARBA" id="ARBA00022679"/>
    </source>
</evidence>
<feature type="domain" description="PTS EIIB type-1" evidence="13">
    <location>
        <begin position="392"/>
        <end position="468"/>
    </location>
</feature>
<dbReference type="PROSITE" id="PS01035">
    <property type="entry name" value="PTS_EIIB_TYPE_1_CYS"/>
    <property type="match status" value="1"/>
</dbReference>
<dbReference type="STRING" id="595494.Tola_1036"/>
<dbReference type="GO" id="GO:0008982">
    <property type="term" value="F:protein-N(PI)-phosphohistidine-sugar phosphotransferase activity"/>
    <property type="evidence" value="ECO:0007669"/>
    <property type="project" value="InterPro"/>
</dbReference>
<feature type="transmembrane region" description="Helical" evidence="12">
    <location>
        <begin position="76"/>
        <end position="96"/>
    </location>
</feature>
<dbReference type="InterPro" id="IPR050429">
    <property type="entry name" value="PTS_Glucose_EIICBA"/>
</dbReference>
<evidence type="ECO:0000256" key="7">
    <source>
        <dbReference type="ARBA" id="ARBA00022692"/>
    </source>
</evidence>
<dbReference type="PROSITE" id="PS51103">
    <property type="entry name" value="PTS_EIIC_TYPE_1"/>
    <property type="match status" value="1"/>
</dbReference>
<keyword evidence="2" id="KW-0813">Transport</keyword>
<keyword evidence="6" id="KW-0598">Phosphotransferase system</keyword>
<dbReference type="PROSITE" id="PS51098">
    <property type="entry name" value="PTS_EIIB_TYPE_1"/>
    <property type="match status" value="1"/>
</dbReference>
<evidence type="ECO:0000256" key="8">
    <source>
        <dbReference type="ARBA" id="ARBA00022777"/>
    </source>
</evidence>
<evidence type="ECO:0000256" key="9">
    <source>
        <dbReference type="ARBA" id="ARBA00022989"/>
    </source>
</evidence>